<feature type="domain" description="GST N-terminal" evidence="2">
    <location>
        <begin position="1"/>
        <end position="82"/>
    </location>
</feature>
<evidence type="ECO:0000313" key="5">
    <source>
        <dbReference type="Proteomes" id="UP000240505"/>
    </source>
</evidence>
<sequence>MYRLHCFAQSGNAFKVAFMLRALELPFEAVHVAFLDGATAEPAWRDAHNEMGEAPVLEDGELRLTQSGAILTYLAKKHGHFGGVTEAEQLEVLRWLLFDNHKFTSYYATYRFMKALGKHRPDPVILKFLLSRIESAFNIVDKHLASSAYIVGDSPTIADFSMSGYHFFPQEESGIDVAGRWPHIGAWLERLQALPGWASPYDVMPGERLPPRWPDA</sequence>
<reference evidence="4 5" key="1">
    <citation type="submission" date="2018-03" db="EMBL/GenBank/DDBJ databases">
        <title>Massilia armeniaca sp. nov., isolated from desert soil.</title>
        <authorList>
            <person name="Huang H."/>
            <person name="Ren M."/>
        </authorList>
    </citation>
    <scope>NUCLEOTIDE SEQUENCE [LARGE SCALE GENOMIC DNA]</scope>
    <source>
        <strain evidence="4 5">ZMN-3</strain>
    </source>
</reference>
<name>A0A2R4C4P8_9BURK</name>
<dbReference type="OrthoDB" id="9797500at2"/>
<dbReference type="PROSITE" id="PS50405">
    <property type="entry name" value="GST_CTER"/>
    <property type="match status" value="1"/>
</dbReference>
<dbReference type="PROSITE" id="PS50404">
    <property type="entry name" value="GST_NTER"/>
    <property type="match status" value="1"/>
</dbReference>
<protein>
    <submittedName>
        <fullName evidence="4">Glutathione S-transferase</fullName>
    </submittedName>
</protein>
<dbReference type="SUPFAM" id="SSF47616">
    <property type="entry name" value="GST C-terminal domain-like"/>
    <property type="match status" value="1"/>
</dbReference>
<dbReference type="GO" id="GO:0016740">
    <property type="term" value="F:transferase activity"/>
    <property type="evidence" value="ECO:0007669"/>
    <property type="project" value="UniProtKB-KW"/>
</dbReference>
<dbReference type="InterPro" id="IPR040079">
    <property type="entry name" value="Glutathione_S-Trfase"/>
</dbReference>
<keyword evidence="5" id="KW-1185">Reference proteome</keyword>
<dbReference type="InterPro" id="IPR004045">
    <property type="entry name" value="Glutathione_S-Trfase_N"/>
</dbReference>
<dbReference type="Pfam" id="PF02798">
    <property type="entry name" value="GST_N"/>
    <property type="match status" value="1"/>
</dbReference>
<dbReference type="SFLD" id="SFLDS00019">
    <property type="entry name" value="Glutathione_Transferase_(cytos"/>
    <property type="match status" value="1"/>
</dbReference>
<evidence type="ECO:0000259" key="3">
    <source>
        <dbReference type="PROSITE" id="PS50405"/>
    </source>
</evidence>
<evidence type="ECO:0000259" key="2">
    <source>
        <dbReference type="PROSITE" id="PS50404"/>
    </source>
</evidence>
<dbReference type="SUPFAM" id="SSF52833">
    <property type="entry name" value="Thioredoxin-like"/>
    <property type="match status" value="1"/>
</dbReference>
<dbReference type="RefSeq" id="WP_107139935.1">
    <property type="nucleotide sequence ID" value="NZ_CP028324.1"/>
</dbReference>
<dbReference type="PANTHER" id="PTHR44051:SF8">
    <property type="entry name" value="GLUTATHIONE S-TRANSFERASE GSTA"/>
    <property type="match status" value="1"/>
</dbReference>
<accession>A0A2R4C4P8</accession>
<dbReference type="CDD" id="cd03056">
    <property type="entry name" value="GST_N_4"/>
    <property type="match status" value="1"/>
</dbReference>
<dbReference type="EMBL" id="CP028324">
    <property type="protein sequence ID" value="AVR94584.1"/>
    <property type="molecule type" value="Genomic_DNA"/>
</dbReference>
<evidence type="ECO:0000256" key="1">
    <source>
        <dbReference type="RuleBase" id="RU003494"/>
    </source>
</evidence>
<dbReference type="InterPro" id="IPR010987">
    <property type="entry name" value="Glutathione-S-Trfase_C-like"/>
</dbReference>
<dbReference type="InterPro" id="IPR036282">
    <property type="entry name" value="Glutathione-S-Trfase_C_sf"/>
</dbReference>
<dbReference type="SFLD" id="SFLDG00358">
    <property type="entry name" value="Main_(cytGST)"/>
    <property type="match status" value="1"/>
</dbReference>
<keyword evidence="4" id="KW-0808">Transferase</keyword>
<dbReference type="Gene3D" id="1.20.1050.10">
    <property type="match status" value="1"/>
</dbReference>
<dbReference type="KEGG" id="masz:C9I28_01795"/>
<dbReference type="Pfam" id="PF00043">
    <property type="entry name" value="GST_C"/>
    <property type="match status" value="1"/>
</dbReference>
<dbReference type="Gene3D" id="3.40.30.10">
    <property type="entry name" value="Glutaredoxin"/>
    <property type="match status" value="1"/>
</dbReference>
<dbReference type="InterPro" id="IPR004046">
    <property type="entry name" value="GST_C"/>
</dbReference>
<comment type="similarity">
    <text evidence="1">Belongs to the GST superfamily.</text>
</comment>
<gene>
    <name evidence="4" type="ORF">C9I28_01795</name>
</gene>
<dbReference type="PANTHER" id="PTHR44051">
    <property type="entry name" value="GLUTATHIONE S-TRANSFERASE-RELATED"/>
    <property type="match status" value="1"/>
</dbReference>
<dbReference type="Proteomes" id="UP000240505">
    <property type="component" value="Chromosome"/>
</dbReference>
<evidence type="ECO:0000313" key="4">
    <source>
        <dbReference type="EMBL" id="AVR94584.1"/>
    </source>
</evidence>
<proteinExistence type="inferred from homology"/>
<feature type="domain" description="GST C-terminal" evidence="3">
    <location>
        <begin position="85"/>
        <end position="213"/>
    </location>
</feature>
<organism evidence="4 5">
    <name type="scientific">Pseudoduganella armeniaca</name>
    <dbReference type="NCBI Taxonomy" id="2072590"/>
    <lineage>
        <taxon>Bacteria</taxon>
        <taxon>Pseudomonadati</taxon>
        <taxon>Pseudomonadota</taxon>
        <taxon>Betaproteobacteria</taxon>
        <taxon>Burkholderiales</taxon>
        <taxon>Oxalobacteraceae</taxon>
        <taxon>Telluria group</taxon>
        <taxon>Pseudoduganella</taxon>
    </lineage>
</organism>
<dbReference type="AlphaFoldDB" id="A0A2R4C4P8"/>
<dbReference type="InterPro" id="IPR036249">
    <property type="entry name" value="Thioredoxin-like_sf"/>
</dbReference>